<name>A0ABY4RS24_9BACL</name>
<reference evidence="1" key="1">
    <citation type="submission" date="2018-02" db="EMBL/GenBank/DDBJ databases">
        <authorList>
            <person name="Kim S.-K."/>
            <person name="Jung H.-I."/>
            <person name="Lee S.-W."/>
        </authorList>
    </citation>
    <scope>NUCLEOTIDE SEQUENCE</scope>
    <source>
        <strain evidence="1">SK3146</strain>
    </source>
</reference>
<evidence type="ECO:0000313" key="1">
    <source>
        <dbReference type="EMBL" id="UQZ85005.1"/>
    </source>
</evidence>
<dbReference type="EMBL" id="CP027059">
    <property type="protein sequence ID" value="UQZ85005.1"/>
    <property type="molecule type" value="Genomic_DNA"/>
</dbReference>
<accession>A0ABY4RS24</accession>
<gene>
    <name evidence="1" type="ORF">SK3146_04273</name>
</gene>
<reference evidence="1" key="2">
    <citation type="journal article" date="2021" name="J Anim Sci Technol">
        <title>Complete genome sequence of Paenibacillus konkukensis sp. nov. SK3146 as a potential probiotic strain.</title>
        <authorList>
            <person name="Jung H.I."/>
            <person name="Park S."/>
            <person name="Niu K.M."/>
            <person name="Lee S.W."/>
            <person name="Kothari D."/>
            <person name="Yi K.J."/>
            <person name="Kim S.K."/>
        </authorList>
    </citation>
    <scope>NUCLEOTIDE SEQUENCE</scope>
    <source>
        <strain evidence="1">SK3146</strain>
    </source>
</reference>
<dbReference type="Proteomes" id="UP001057134">
    <property type="component" value="Chromosome"/>
</dbReference>
<evidence type="ECO:0000313" key="2">
    <source>
        <dbReference type="Proteomes" id="UP001057134"/>
    </source>
</evidence>
<sequence length="154" mass="18328">MWNWSHVFNQVYFQTCCLQRTDRCFTTCARTFNHNFNSFHAMFHSCFSSRFCSHLRCERSALTGTFEAQVTSTCPGNCITVRICNRYNRIVKRRADMSHSRVNIFPITTFRTNYFFRFSHYLVYPPLLFFLVSYSTTRTFTRTSVSFSTLTTNR</sequence>
<keyword evidence="2" id="KW-1185">Reference proteome</keyword>
<protein>
    <submittedName>
        <fullName evidence="1">Uncharacterized protein</fullName>
    </submittedName>
</protein>
<organism evidence="1 2">
    <name type="scientific">Paenibacillus konkukensis</name>
    <dbReference type="NCBI Taxonomy" id="2020716"/>
    <lineage>
        <taxon>Bacteria</taxon>
        <taxon>Bacillati</taxon>
        <taxon>Bacillota</taxon>
        <taxon>Bacilli</taxon>
        <taxon>Bacillales</taxon>
        <taxon>Paenibacillaceae</taxon>
        <taxon>Paenibacillus</taxon>
    </lineage>
</organism>
<proteinExistence type="predicted"/>